<accession>A0ABX7PCQ0</accession>
<feature type="domain" description="Helix-turn-helix" evidence="1">
    <location>
        <begin position="20"/>
        <end position="68"/>
    </location>
</feature>
<protein>
    <submittedName>
        <fullName evidence="2">Helix-turn-helix domain-containing protein</fullName>
    </submittedName>
</protein>
<dbReference type="InterPro" id="IPR010093">
    <property type="entry name" value="SinI_DNA-bd"/>
</dbReference>
<organism evidence="2 3">
    <name type="scientific">Pyxidicoccus parkwayensis</name>
    <dbReference type="NCBI Taxonomy" id="2813578"/>
    <lineage>
        <taxon>Bacteria</taxon>
        <taxon>Pseudomonadati</taxon>
        <taxon>Myxococcota</taxon>
        <taxon>Myxococcia</taxon>
        <taxon>Myxococcales</taxon>
        <taxon>Cystobacterineae</taxon>
        <taxon>Myxococcaceae</taxon>
        <taxon>Pyxidicoccus</taxon>
    </lineage>
</organism>
<gene>
    <name evidence="2" type="ORF">JY651_23005</name>
</gene>
<dbReference type="Pfam" id="PF12728">
    <property type="entry name" value="HTH_17"/>
    <property type="match status" value="1"/>
</dbReference>
<dbReference type="InterPro" id="IPR041657">
    <property type="entry name" value="HTH_17"/>
</dbReference>
<dbReference type="EMBL" id="CP071090">
    <property type="protein sequence ID" value="QSQ28217.1"/>
    <property type="molecule type" value="Genomic_DNA"/>
</dbReference>
<dbReference type="Proteomes" id="UP000662747">
    <property type="component" value="Chromosome"/>
</dbReference>
<evidence type="ECO:0000259" key="1">
    <source>
        <dbReference type="Pfam" id="PF12728"/>
    </source>
</evidence>
<evidence type="ECO:0000313" key="2">
    <source>
        <dbReference type="EMBL" id="QSQ28217.1"/>
    </source>
</evidence>
<evidence type="ECO:0000313" key="3">
    <source>
        <dbReference type="Proteomes" id="UP000662747"/>
    </source>
</evidence>
<keyword evidence="3" id="KW-1185">Reference proteome</keyword>
<name>A0ABX7PCQ0_9BACT</name>
<sequence>MPSRTIGLARDGEPNLEEVLGPREVPSLLRLEEKTVYAMAIAGEMPAFKLRGQWRIRRKELERWMDEQPRGGGNDDA</sequence>
<reference evidence="2 3" key="1">
    <citation type="submission" date="2021-02" db="EMBL/GenBank/DDBJ databases">
        <title>De Novo genome assembly of isolated myxobacteria.</title>
        <authorList>
            <person name="Stevens D.C."/>
        </authorList>
    </citation>
    <scope>NUCLEOTIDE SEQUENCE [LARGE SCALE GENOMIC DNA]</scope>
    <source>
        <strain evidence="3">SCPEA02</strain>
    </source>
</reference>
<dbReference type="NCBIfam" id="TIGR01764">
    <property type="entry name" value="excise"/>
    <property type="match status" value="1"/>
</dbReference>
<proteinExistence type="predicted"/>